<proteinExistence type="evidence at transcript level"/>
<keyword evidence="2" id="KW-0732">Signal</keyword>
<protein>
    <submittedName>
        <fullName evidence="3">Putative rhipicephalus family xiii</fullName>
    </submittedName>
</protein>
<evidence type="ECO:0000313" key="3">
    <source>
        <dbReference type="EMBL" id="JAA55901.1"/>
    </source>
</evidence>
<evidence type="ECO:0000256" key="1">
    <source>
        <dbReference type="SAM" id="MobiDB-lite"/>
    </source>
</evidence>
<evidence type="ECO:0000256" key="2">
    <source>
        <dbReference type="SAM" id="SignalP"/>
    </source>
</evidence>
<reference evidence="3" key="2">
    <citation type="journal article" date="2015" name="J. Proteomics">
        <title>Sexual differences in the sialomes of the zebra tick, Rhipicephalus pulchellus.</title>
        <authorList>
            <person name="Tan A.W."/>
            <person name="Francischetti I.M."/>
            <person name="Slovak M."/>
            <person name="Kini R.M."/>
            <person name="Ribeiro J.M."/>
        </authorList>
    </citation>
    <scope>NUCLEOTIDE SEQUENCE</scope>
    <source>
        <tissue evidence="3">Salivary gland</tissue>
    </source>
</reference>
<sequence>MRTLCAITFFALLQYVMFATAQVKNDSIIGENITAYLQLSYDSNYSARYENKTGWQNISEYLTYLVKKAEDHFHEELVMVNFTVLNVTLKDDLFVFNSSGLIDGNKTLQNMTQYAMSQNATNNTIHCHCSGNRFYGKYWSNINTSILTDMATNSTFCKRPSAMLFLEFPGTENPYSLVKGLGTTMGAHNRVWFTKEDKTAMNKTFKRCTKKQRSRRRNKGKGRREKQSGRKGKQHNQKAS</sequence>
<accession>L7LUZ4</accession>
<feature type="region of interest" description="Disordered" evidence="1">
    <location>
        <begin position="206"/>
        <end position="240"/>
    </location>
</feature>
<dbReference type="AlphaFoldDB" id="L7LUZ4"/>
<organism evidence="3">
    <name type="scientific">Rhipicephalus pulchellus</name>
    <name type="common">Yellow backed tick</name>
    <name type="synonym">Dermacentor pulchellus</name>
    <dbReference type="NCBI Taxonomy" id="72859"/>
    <lineage>
        <taxon>Eukaryota</taxon>
        <taxon>Metazoa</taxon>
        <taxon>Ecdysozoa</taxon>
        <taxon>Arthropoda</taxon>
        <taxon>Chelicerata</taxon>
        <taxon>Arachnida</taxon>
        <taxon>Acari</taxon>
        <taxon>Parasitiformes</taxon>
        <taxon>Ixodida</taxon>
        <taxon>Ixodoidea</taxon>
        <taxon>Ixodidae</taxon>
        <taxon>Rhipicephalinae</taxon>
        <taxon>Rhipicephalus</taxon>
        <taxon>Rhipicephalus</taxon>
    </lineage>
</organism>
<feature type="signal peptide" evidence="2">
    <location>
        <begin position="1"/>
        <end position="21"/>
    </location>
</feature>
<dbReference type="EMBL" id="GACK01009133">
    <property type="protein sequence ID" value="JAA55901.1"/>
    <property type="molecule type" value="mRNA"/>
</dbReference>
<name>L7LUZ4_RHIPC</name>
<reference evidence="3" key="1">
    <citation type="submission" date="2012-11" db="EMBL/GenBank/DDBJ databases">
        <authorList>
            <person name="Lucero-Rivera Y.E."/>
            <person name="Tovar-Ramirez D."/>
        </authorList>
    </citation>
    <scope>NUCLEOTIDE SEQUENCE</scope>
    <source>
        <tissue evidence="3">Salivary gland</tissue>
    </source>
</reference>
<feature type="chain" id="PRO_5003981019" evidence="2">
    <location>
        <begin position="22"/>
        <end position="240"/>
    </location>
</feature>